<comment type="similarity">
    <text evidence="1">Belongs to the QWRF family.</text>
</comment>
<reference evidence="4" key="1">
    <citation type="journal article" date="2017" name="Nature">
        <title>The sunflower genome provides insights into oil metabolism, flowering and Asterid evolution.</title>
        <authorList>
            <person name="Badouin H."/>
            <person name="Gouzy J."/>
            <person name="Grassa C.J."/>
            <person name="Murat F."/>
            <person name="Staton S.E."/>
            <person name="Cottret L."/>
            <person name="Lelandais-Briere C."/>
            <person name="Owens G.L."/>
            <person name="Carrere S."/>
            <person name="Mayjonade B."/>
            <person name="Legrand L."/>
            <person name="Gill N."/>
            <person name="Kane N.C."/>
            <person name="Bowers J.E."/>
            <person name="Hubner S."/>
            <person name="Bellec A."/>
            <person name="Berard A."/>
            <person name="Berges H."/>
            <person name="Blanchet N."/>
            <person name="Boniface M.C."/>
            <person name="Brunel D."/>
            <person name="Catrice O."/>
            <person name="Chaidir N."/>
            <person name="Claudel C."/>
            <person name="Donnadieu C."/>
            <person name="Faraut T."/>
            <person name="Fievet G."/>
            <person name="Helmstetter N."/>
            <person name="King M."/>
            <person name="Knapp S.J."/>
            <person name="Lai Z."/>
            <person name="Le Paslier M.C."/>
            <person name="Lippi Y."/>
            <person name="Lorenzon L."/>
            <person name="Mandel J.R."/>
            <person name="Marage G."/>
            <person name="Marchand G."/>
            <person name="Marquand E."/>
            <person name="Bret-Mestries E."/>
            <person name="Morien E."/>
            <person name="Nambeesan S."/>
            <person name="Nguyen T."/>
            <person name="Pegot-Espagnet P."/>
            <person name="Pouilly N."/>
            <person name="Raftis F."/>
            <person name="Sallet E."/>
            <person name="Schiex T."/>
            <person name="Thomas J."/>
            <person name="Vandecasteele C."/>
            <person name="Vares D."/>
            <person name="Vear F."/>
            <person name="Vautrin S."/>
            <person name="Crespi M."/>
            <person name="Mangin B."/>
            <person name="Burke J.M."/>
            <person name="Salse J."/>
            <person name="Munos S."/>
            <person name="Vincourt P."/>
            <person name="Rieseberg L.H."/>
            <person name="Langlade N.B."/>
        </authorList>
    </citation>
    <scope>NUCLEOTIDE SEQUENCE [LARGE SCALE GENOMIC DNA]</scope>
    <source>
        <strain evidence="4">cv. SF193</strain>
    </source>
</reference>
<dbReference type="PANTHER" id="PTHR31807:SF37">
    <property type="entry name" value="HAUS AUGMIN-LIKE COMPLEX SUBUNIT 8"/>
    <property type="match status" value="1"/>
</dbReference>
<evidence type="ECO:0000256" key="1">
    <source>
        <dbReference type="ARBA" id="ARBA00010016"/>
    </source>
</evidence>
<dbReference type="AlphaFoldDB" id="A0A251TNV6"/>
<feature type="region of interest" description="Disordered" evidence="2">
    <location>
        <begin position="194"/>
        <end position="255"/>
    </location>
</feature>
<evidence type="ECO:0000313" key="4">
    <source>
        <dbReference type="Proteomes" id="UP000215914"/>
    </source>
</evidence>
<dbReference type="EMBL" id="CM007899">
    <property type="protein sequence ID" value="OTG12805.1"/>
    <property type="molecule type" value="Genomic_DNA"/>
</dbReference>
<proteinExistence type="inferred from homology"/>
<dbReference type="GO" id="GO:0008017">
    <property type="term" value="F:microtubule binding"/>
    <property type="evidence" value="ECO:0000318"/>
    <property type="project" value="GO_Central"/>
</dbReference>
<sequence length="589" mass="65860">MKMWHYSDLIILYNNKYMFRADSVKMDNQQWTMIFFCTWSSILTISRLTIQEEYSIVFTRNRSLDTLVIKTRVCVSEPNQKIEKNVGSRYKSPTPRRCPSPYTPKTCTKTPLPVSTRPVSTERRRPTTPQSPSPSPSPSHSHPFTPVHETSVNTELAARKVATSGKLPETLWPSRTRTRSLSVSFMSDAFSLCTSKREKPPPQVLSDRTLKPSSNVSQKRTATPERKRSPHKGKNAVVQSENRLPSKTGSKVLTKSIDIPDKPMKAFIAPNRNARIQLQKSASDPVTVKLEFDNLQRMSNLISSTLTARSQSLPATGVRASSPSKQSGLGLKSRPISPAPSKRASPSRIRPSSPLRQACNSNSNRVSVLTFVADIKKGKKVADQIEDAHYLRLLYNRKIQWRYVNACAEAAFKFRKSTAQKSLYNVCRSTSELHDSVAAKRIELDQLRLKLKLYAGLNQQMAYLNEWAKIENEHSLALSGAIEDLKSSTLRLPVTGSATVDVQTVKSSLRSALEVMQTMGSTMQSTLSRLEGHNCLASELATVVAQERALLDECEVLLTSAASLQAKEYSLRTHLVQMKQELTLNLLEP</sequence>
<accession>A0A251TNV6</accession>
<feature type="compositionally biased region" description="Low complexity" evidence="2">
    <location>
        <begin position="138"/>
        <end position="147"/>
    </location>
</feature>
<keyword evidence="4" id="KW-1185">Reference proteome</keyword>
<dbReference type="GO" id="GO:0005880">
    <property type="term" value="C:nuclear microtubule"/>
    <property type="evidence" value="ECO:0000318"/>
    <property type="project" value="GO_Central"/>
</dbReference>
<dbReference type="FunCoup" id="A0A251TNV6">
    <property type="interactions" value="1091"/>
</dbReference>
<feature type="region of interest" description="Disordered" evidence="2">
    <location>
        <begin position="85"/>
        <end position="147"/>
    </location>
</feature>
<feature type="compositionally biased region" description="Polar residues" evidence="2">
    <location>
        <begin position="211"/>
        <end position="221"/>
    </location>
</feature>
<feature type="compositionally biased region" description="Polar residues" evidence="2">
    <location>
        <begin position="312"/>
        <end position="327"/>
    </location>
</feature>
<dbReference type="InterPro" id="IPR007573">
    <property type="entry name" value="QWRF"/>
</dbReference>
<feature type="compositionally biased region" description="Low complexity" evidence="2">
    <location>
        <begin position="332"/>
        <end position="354"/>
    </location>
</feature>
<organism evidence="3 4">
    <name type="scientific">Helianthus annuus</name>
    <name type="common">Common sunflower</name>
    <dbReference type="NCBI Taxonomy" id="4232"/>
    <lineage>
        <taxon>Eukaryota</taxon>
        <taxon>Viridiplantae</taxon>
        <taxon>Streptophyta</taxon>
        <taxon>Embryophyta</taxon>
        <taxon>Tracheophyta</taxon>
        <taxon>Spermatophyta</taxon>
        <taxon>Magnoliopsida</taxon>
        <taxon>eudicotyledons</taxon>
        <taxon>Gunneridae</taxon>
        <taxon>Pentapetalae</taxon>
        <taxon>asterids</taxon>
        <taxon>campanulids</taxon>
        <taxon>Asterales</taxon>
        <taxon>Asteraceae</taxon>
        <taxon>Asteroideae</taxon>
        <taxon>Heliantheae alliance</taxon>
        <taxon>Heliantheae</taxon>
        <taxon>Helianthus</taxon>
    </lineage>
</organism>
<dbReference type="STRING" id="4232.A0A251TNV6"/>
<dbReference type="GO" id="GO:0005737">
    <property type="term" value="C:cytoplasm"/>
    <property type="evidence" value="ECO:0000318"/>
    <property type="project" value="GO_Central"/>
</dbReference>
<dbReference type="GO" id="GO:0051225">
    <property type="term" value="P:spindle assembly"/>
    <property type="evidence" value="ECO:0000318"/>
    <property type="project" value="GO_Central"/>
</dbReference>
<feature type="region of interest" description="Disordered" evidence="2">
    <location>
        <begin position="312"/>
        <end position="357"/>
    </location>
</feature>
<evidence type="ECO:0000313" key="3">
    <source>
        <dbReference type="EMBL" id="OTG12805.1"/>
    </source>
</evidence>
<dbReference type="Pfam" id="PF04484">
    <property type="entry name" value="QWRF"/>
    <property type="match status" value="1"/>
</dbReference>
<name>A0A251TNV6_HELAN</name>
<dbReference type="Proteomes" id="UP000215914">
    <property type="component" value="Chromosome 10"/>
</dbReference>
<protein>
    <submittedName>
        <fullName evidence="3">Putative QWRF family</fullName>
    </submittedName>
</protein>
<gene>
    <name evidence="3" type="ORF">HannXRQ_Chr10g0313701</name>
</gene>
<dbReference type="InParanoid" id="A0A251TNV6"/>
<dbReference type="OMA" id="QIEDAHY"/>
<evidence type="ECO:0000256" key="2">
    <source>
        <dbReference type="SAM" id="MobiDB-lite"/>
    </source>
</evidence>
<dbReference type="PANTHER" id="PTHR31807">
    <property type="entry name" value="AUGMIN FAMILY MEMBER"/>
    <property type="match status" value="1"/>
</dbReference>
<feature type="compositionally biased region" description="Polar residues" evidence="2">
    <location>
        <begin position="237"/>
        <end position="253"/>
    </location>
</feature>